<keyword evidence="2" id="KW-0645">Protease</keyword>
<dbReference type="Proteomes" id="UP000002320">
    <property type="component" value="Unassembled WGS sequence"/>
</dbReference>
<evidence type="ECO:0000313" key="7">
    <source>
        <dbReference type="EMBL" id="EDS32099.1"/>
    </source>
</evidence>
<dbReference type="HOGENOM" id="CLU_020959_3_0_1"/>
<dbReference type="KEGG" id="cqu:CpipJ_CPIJ008876"/>
<evidence type="ECO:0000313" key="8">
    <source>
        <dbReference type="EnsemblMetazoa" id="CPIJ008876-PA"/>
    </source>
</evidence>
<keyword evidence="7" id="KW-0121">Carboxypeptidase</keyword>
<dbReference type="Pfam" id="PF05577">
    <property type="entry name" value="Peptidase_S28"/>
    <property type="match status" value="1"/>
</dbReference>
<dbReference type="Gene3D" id="1.20.120.980">
    <property type="entry name" value="Serine carboxypeptidase S28, SKS domain"/>
    <property type="match status" value="1"/>
</dbReference>
<dbReference type="eggNOG" id="KOG2182">
    <property type="taxonomic scope" value="Eukaryota"/>
</dbReference>
<dbReference type="PANTHER" id="PTHR11010:SF5">
    <property type="entry name" value="RE36938P-RELATED"/>
    <property type="match status" value="1"/>
</dbReference>
<evidence type="ECO:0000313" key="9">
    <source>
        <dbReference type="Proteomes" id="UP000002320"/>
    </source>
</evidence>
<sequence>MISRSSLVLLAGLLALANGMVREGWFETRVDHFSPRNMDTFSMRYYSNDEHAYAKGPIFVIVGSNGPIETRYLREGLFYDTAYLEGAYLFANEHRYFGHSLPVDDASTENLDFLTVDQALADLAAWIHHLRHEVVGNPQAKVILMGWGYGGSLATWFHTQFPHLSDGVWVSSGNNNADLNLPEYMESLGNTIGEFGGRDCYSTIFSSFLVAQNLIELDRSELLTEMFHLCDDLNTDNRWDTTAFLLGLQRDIEDEMMHLRNTMSTTYMCVNIQDPEIGNSLYSLRNWFAREHQYEQCVNLGFDHYMAPLLETNFDDEDLQAGHRQRLYLQCTALGFFPTTDSMYQPFGTQIDSDFYVEVCQQAFGFPTEESISQGVFRTNARFGGRQPDIANVHFTHGDIDPMMLTGITSDLNDDAPATVIPNTFFAPDLESIDYENDSPELIEAKERTRTLIDIWIYQGFEPIAV</sequence>
<dbReference type="GO" id="GO:0008239">
    <property type="term" value="F:dipeptidyl-peptidase activity"/>
    <property type="evidence" value="ECO:0007669"/>
    <property type="project" value="TreeGrafter"/>
</dbReference>
<organism>
    <name type="scientific">Culex quinquefasciatus</name>
    <name type="common">Southern house mosquito</name>
    <name type="synonym">Culex pungens</name>
    <dbReference type="NCBI Taxonomy" id="7176"/>
    <lineage>
        <taxon>Eukaryota</taxon>
        <taxon>Metazoa</taxon>
        <taxon>Ecdysozoa</taxon>
        <taxon>Arthropoda</taxon>
        <taxon>Hexapoda</taxon>
        <taxon>Insecta</taxon>
        <taxon>Pterygota</taxon>
        <taxon>Neoptera</taxon>
        <taxon>Endopterygota</taxon>
        <taxon>Diptera</taxon>
        <taxon>Nematocera</taxon>
        <taxon>Culicoidea</taxon>
        <taxon>Culicidae</taxon>
        <taxon>Culicinae</taxon>
        <taxon>Culicini</taxon>
        <taxon>Culex</taxon>
        <taxon>Culex</taxon>
    </lineage>
</organism>
<dbReference type="EnsemblMetazoa" id="CPIJ008876-RA">
    <property type="protein sequence ID" value="CPIJ008876-PA"/>
    <property type="gene ID" value="CPIJ008876"/>
</dbReference>
<evidence type="ECO:0000256" key="4">
    <source>
        <dbReference type="ARBA" id="ARBA00022801"/>
    </source>
</evidence>
<accession>B0WP54</accession>
<comment type="similarity">
    <text evidence="1">Belongs to the peptidase S28 family.</text>
</comment>
<dbReference type="EMBL" id="DS232020">
    <property type="protein sequence ID" value="EDS32099.1"/>
    <property type="molecule type" value="Genomic_DNA"/>
</dbReference>
<dbReference type="VEuPathDB" id="VectorBase:CQUJHB000068"/>
<dbReference type="ESTHER" id="culqu-b0wp54">
    <property type="family name" value="Prolylcarboxypeptidase"/>
</dbReference>
<dbReference type="GO" id="GO:0070008">
    <property type="term" value="F:serine-type exopeptidase activity"/>
    <property type="evidence" value="ECO:0007669"/>
    <property type="project" value="InterPro"/>
</dbReference>
<reference evidence="8" key="2">
    <citation type="submission" date="2020-05" db="UniProtKB">
        <authorList>
            <consortium name="EnsemblMetazoa"/>
        </authorList>
    </citation>
    <scope>IDENTIFICATION</scope>
    <source>
        <strain evidence="8">JHB</strain>
    </source>
</reference>
<dbReference type="GO" id="GO:0004180">
    <property type="term" value="F:carboxypeptidase activity"/>
    <property type="evidence" value="ECO:0007669"/>
    <property type="project" value="UniProtKB-KW"/>
</dbReference>
<evidence type="ECO:0000256" key="3">
    <source>
        <dbReference type="ARBA" id="ARBA00022729"/>
    </source>
</evidence>
<dbReference type="GO" id="GO:0006508">
    <property type="term" value="P:proteolysis"/>
    <property type="evidence" value="ECO:0007669"/>
    <property type="project" value="UniProtKB-KW"/>
</dbReference>
<keyword evidence="4" id="KW-0378">Hydrolase</keyword>
<dbReference type="Gene3D" id="3.40.50.1820">
    <property type="entry name" value="alpha/beta hydrolase"/>
    <property type="match status" value="1"/>
</dbReference>
<protein>
    <submittedName>
        <fullName evidence="7">Lysosomal pro-X carboxypeptidase</fullName>
    </submittedName>
</protein>
<dbReference type="VEuPathDB" id="VectorBase:CPIJ008876"/>
<dbReference type="OrthoDB" id="1735038at2759"/>
<feature type="signal peptide" evidence="6">
    <location>
        <begin position="1"/>
        <end position="19"/>
    </location>
</feature>
<dbReference type="OMA" id="WFAREHQ"/>
<dbReference type="AlphaFoldDB" id="B0WP54"/>
<dbReference type="InParanoid" id="B0WP54"/>
<keyword evidence="5" id="KW-0325">Glycoprotein</keyword>
<keyword evidence="3 6" id="KW-0732">Signal</keyword>
<feature type="chain" id="PRO_5011408312" evidence="6">
    <location>
        <begin position="20"/>
        <end position="466"/>
    </location>
</feature>
<reference evidence="7" key="1">
    <citation type="submission" date="2007-03" db="EMBL/GenBank/DDBJ databases">
        <title>Annotation of Culex pipiens quinquefasciatus.</title>
        <authorList>
            <consortium name="The Broad Institute Genome Sequencing Platform"/>
            <person name="Atkinson P.W."/>
            <person name="Hemingway J."/>
            <person name="Christensen B.M."/>
            <person name="Higgs S."/>
            <person name="Kodira C."/>
            <person name="Hannick L."/>
            <person name="Megy K."/>
            <person name="O'Leary S."/>
            <person name="Pearson M."/>
            <person name="Haas B.J."/>
            <person name="Mauceli E."/>
            <person name="Wortman J.R."/>
            <person name="Lee N.H."/>
            <person name="Guigo R."/>
            <person name="Stanke M."/>
            <person name="Alvarado L."/>
            <person name="Amedeo P."/>
            <person name="Antoine C.H."/>
            <person name="Arensburger P."/>
            <person name="Bidwell S.L."/>
            <person name="Crawford M."/>
            <person name="Camaro F."/>
            <person name="Devon K."/>
            <person name="Engels R."/>
            <person name="Hammond M."/>
            <person name="Howarth C."/>
            <person name="Koehrsen M."/>
            <person name="Lawson D."/>
            <person name="Montgomery P."/>
            <person name="Nene V."/>
            <person name="Nusbaum C."/>
            <person name="Puiu D."/>
            <person name="Romero-Severson J."/>
            <person name="Severson D.W."/>
            <person name="Shumway M."/>
            <person name="Sisk P."/>
            <person name="Stolte C."/>
            <person name="Zeng Q."/>
            <person name="Eisenstadt E."/>
            <person name="Fraser-Liggett C."/>
            <person name="Strausberg R."/>
            <person name="Galagan J."/>
            <person name="Birren B."/>
            <person name="Collins F.H."/>
        </authorList>
    </citation>
    <scope>NUCLEOTIDE SEQUENCE [LARGE SCALE GENOMIC DNA]</scope>
    <source>
        <strain evidence="7">JHB</strain>
    </source>
</reference>
<dbReference type="InterPro" id="IPR008758">
    <property type="entry name" value="Peptidase_S28"/>
</dbReference>
<dbReference type="InterPro" id="IPR042269">
    <property type="entry name" value="Ser_carbopepase_S28_SKS"/>
</dbReference>
<keyword evidence="9" id="KW-1185">Reference proteome</keyword>
<dbReference type="PANTHER" id="PTHR11010">
    <property type="entry name" value="PROTEASE S28 PRO-X CARBOXYPEPTIDASE-RELATED"/>
    <property type="match status" value="1"/>
</dbReference>
<evidence type="ECO:0000256" key="2">
    <source>
        <dbReference type="ARBA" id="ARBA00022670"/>
    </source>
</evidence>
<proteinExistence type="inferred from homology"/>
<dbReference type="SUPFAM" id="SSF53474">
    <property type="entry name" value="alpha/beta-Hydrolases"/>
    <property type="match status" value="1"/>
</dbReference>
<name>B0WP54_CULQU</name>
<evidence type="ECO:0000256" key="6">
    <source>
        <dbReference type="SAM" id="SignalP"/>
    </source>
</evidence>
<dbReference type="InterPro" id="IPR029058">
    <property type="entry name" value="AB_hydrolase_fold"/>
</dbReference>
<evidence type="ECO:0000256" key="1">
    <source>
        <dbReference type="ARBA" id="ARBA00011079"/>
    </source>
</evidence>
<evidence type="ECO:0000256" key="5">
    <source>
        <dbReference type="ARBA" id="ARBA00023180"/>
    </source>
</evidence>
<gene>
    <name evidence="8" type="primary">6041191</name>
    <name evidence="7" type="ORF">CpipJ_CPIJ008876</name>
</gene>